<gene>
    <name evidence="1" type="ORF">ABT39_MTgene3359</name>
</gene>
<accession>A0A101M309</accession>
<dbReference type="AlphaFoldDB" id="A0A101M309"/>
<reference evidence="1" key="1">
    <citation type="journal article" date="2015" name="Genome Biol. Evol.">
        <title>Organellar Genomes of White Spruce (Picea glauca): Assembly and Annotation.</title>
        <authorList>
            <person name="Jackman S.D."/>
            <person name="Warren R.L."/>
            <person name="Gibb E.A."/>
            <person name="Vandervalk B.P."/>
            <person name="Mohamadi H."/>
            <person name="Chu J."/>
            <person name="Raymond A."/>
            <person name="Pleasance S."/>
            <person name="Coope R."/>
            <person name="Wildung M.R."/>
            <person name="Ritland C.E."/>
            <person name="Bousquet J."/>
            <person name="Jones S.J."/>
            <person name="Bohlmann J."/>
            <person name="Birol I."/>
        </authorList>
    </citation>
    <scope>NUCLEOTIDE SEQUENCE [LARGE SCALE GENOMIC DNA]</scope>
    <source>
        <tissue evidence="1">Flushing bud</tissue>
    </source>
</reference>
<evidence type="ECO:0000313" key="1">
    <source>
        <dbReference type="EMBL" id="KUM50131.1"/>
    </source>
</evidence>
<dbReference type="EMBL" id="LKAM01000002">
    <property type="protein sequence ID" value="KUM50131.1"/>
    <property type="molecule type" value="Genomic_DNA"/>
</dbReference>
<keyword evidence="1" id="KW-0496">Mitochondrion</keyword>
<protein>
    <submittedName>
        <fullName evidence="1">Uncharacterized protein</fullName>
    </submittedName>
</protein>
<name>A0A101M309_PICGL</name>
<sequence length="74" mass="8569">MQLIISPGGWKQHQLRIVPMRLHIFESFCILLPGFWLPTQRDSLRYGEEGFVNLVPTQILPGQKANLALSMLHW</sequence>
<organism evidence="1">
    <name type="scientific">Picea glauca</name>
    <name type="common">White spruce</name>
    <name type="synonym">Pinus glauca</name>
    <dbReference type="NCBI Taxonomy" id="3330"/>
    <lineage>
        <taxon>Eukaryota</taxon>
        <taxon>Viridiplantae</taxon>
        <taxon>Streptophyta</taxon>
        <taxon>Embryophyta</taxon>
        <taxon>Tracheophyta</taxon>
        <taxon>Spermatophyta</taxon>
        <taxon>Pinopsida</taxon>
        <taxon>Pinidae</taxon>
        <taxon>Conifers I</taxon>
        <taxon>Pinales</taxon>
        <taxon>Pinaceae</taxon>
        <taxon>Picea</taxon>
    </lineage>
</organism>
<proteinExistence type="predicted"/>
<comment type="caution">
    <text evidence="1">The sequence shown here is derived from an EMBL/GenBank/DDBJ whole genome shotgun (WGS) entry which is preliminary data.</text>
</comment>
<geneLocation type="mitochondrion" evidence="1"/>